<sequence length="1018" mass="116176">MMRGFVYVLLGMILLLLIPLGVWRTAADQPLSVTLLHHGQGDNTSLDSGLVWVLEHFHHIQSEDDITLYETGMDLNDQDLIIINNTDQQTALSMDDVFTVKEAVLMHGTDLIAEFNTFAAPTSRDVQREMADFLRVGWDGWTGKYFKDLSFSNNELPASIKAAYQDDQDEWGYTGEGILFVNEWTEAHVVLSKEAGEIDDALRFTLTQHDDQPFTLSASPLYNGWFDVVTPVVDEQILGTFQTHATESGDAKLAEAGIPTVIPAISHYEQGGAKVYYFSGHFSEVGNVPSLSTYSGAAKIREYLTFDAFFPDTALFWNASVPIYRTLFADGTREREVIAEETADRDPAFSPGRVSGDQFEVRVGDSWEPFTVKGVNMGMGKPGYFPGEAAISKDEYARWFEQIGEMNANAIRNYTLHPPAFYEAFLAYNERADEPLYLFHGVWIDEEPLEETQDAFEGEITEEFQEEIRTIVDVIHGNAVVPPRPGHASGIYGANISDYVIGWIIGIEWYPLMVDAMLEAYPDLDDIRLNYVYTENADPFEIWLAEQLDVLAAYEDEHYGVIRPLSFTNWVTTDHLEHPAEPLEQEDMASVNPNAIRMIDETAHTGMFASYHVYPYYPDFLNLEEAYTTFIDHRGNENNYAGYLDDLNMENDHPVLIAEFGIPASRGLTHRNPFGWNQGFIEESEQGEIVSGLFEDIVHEGMLGGLIFAWQDEWFKRTWNTMDYDNPDRRPFWSNTQTNEQRFGLLSFDRNKVRLNGMQDWPEDTYFPGGIPAHPDIEQVQLNHDEQFLYLGVTLKEPVYERAADDPITLYMSMREEEGVPVEPDGFSADFRLTVESESAGDLFIAGDYDSFYYDYDYAIKEVYPDDDQDQFLSAFYPIRLALNQEIRRPDTRELIPFDYYETGELLAGVGDPDHPLYHSLSDFTFSDDGLFLEIRLPWLLLNSKDPSKREFIGNLYDGLGNESSIFIDSISFYAPGSDSSSSVSWFYTWEEWDLPLYEERLKQSYPIIQETFRSSPE</sequence>
<accession>D6Y1F3</accession>
<protein>
    <submittedName>
        <fullName evidence="1">Uncharacterized protein</fullName>
    </submittedName>
</protein>
<organism evidence="1 2">
    <name type="scientific">Bacillus selenitireducens (strain ATCC 700615 / DSM 15326 / MLS10)</name>
    <dbReference type="NCBI Taxonomy" id="439292"/>
    <lineage>
        <taxon>Bacteria</taxon>
        <taxon>Bacillati</taxon>
        <taxon>Bacillota</taxon>
        <taxon>Bacilli</taxon>
        <taxon>Bacillales</taxon>
        <taxon>Bacillaceae</taxon>
        <taxon>Salisediminibacterium</taxon>
    </lineage>
</organism>
<dbReference type="Gene3D" id="3.20.20.80">
    <property type="entry name" value="Glycosidases"/>
    <property type="match status" value="1"/>
</dbReference>
<dbReference type="InterPro" id="IPR017853">
    <property type="entry name" value="GH"/>
</dbReference>
<gene>
    <name evidence="1" type="ordered locus">Bsel_3258</name>
</gene>
<proteinExistence type="predicted"/>
<dbReference type="SUPFAM" id="SSF51445">
    <property type="entry name" value="(Trans)glycosidases"/>
    <property type="match status" value="1"/>
</dbReference>
<dbReference type="HOGENOM" id="CLU_295233_0_0_9"/>
<evidence type="ECO:0000313" key="1">
    <source>
        <dbReference type="EMBL" id="ADI00740.1"/>
    </source>
</evidence>
<evidence type="ECO:0000313" key="2">
    <source>
        <dbReference type="Proteomes" id="UP000000271"/>
    </source>
</evidence>
<dbReference type="STRING" id="439292.Bsel_3258"/>
<dbReference type="OrthoDB" id="916275at2"/>
<dbReference type="EMBL" id="CP001791">
    <property type="protein sequence ID" value="ADI00740.1"/>
    <property type="molecule type" value="Genomic_DNA"/>
</dbReference>
<dbReference type="RefSeq" id="WP_013174144.1">
    <property type="nucleotide sequence ID" value="NC_014219.1"/>
</dbReference>
<dbReference type="Proteomes" id="UP000000271">
    <property type="component" value="Chromosome"/>
</dbReference>
<dbReference type="eggNOG" id="COG0457">
    <property type="taxonomic scope" value="Bacteria"/>
</dbReference>
<dbReference type="AlphaFoldDB" id="D6Y1F3"/>
<reference evidence="1" key="1">
    <citation type="submission" date="2009-10" db="EMBL/GenBank/DDBJ databases">
        <title>Complete sequence of Bacillus selenitireducens MLS10.</title>
        <authorList>
            <consortium name="US DOE Joint Genome Institute"/>
            <person name="Lucas S."/>
            <person name="Copeland A."/>
            <person name="Lapidus A."/>
            <person name="Glavina del Rio T."/>
            <person name="Dalin E."/>
            <person name="Tice H."/>
            <person name="Bruce D."/>
            <person name="Goodwin L."/>
            <person name="Pitluck S."/>
            <person name="Sims D."/>
            <person name="Brettin T."/>
            <person name="Detter J.C."/>
            <person name="Han C."/>
            <person name="Larimer F."/>
            <person name="Land M."/>
            <person name="Hauser L."/>
            <person name="Kyrpides N."/>
            <person name="Ovchinnikova G."/>
            <person name="Stolz J."/>
        </authorList>
    </citation>
    <scope>NUCLEOTIDE SEQUENCE [LARGE SCALE GENOMIC DNA]</scope>
    <source>
        <strain evidence="1">MLS10</strain>
    </source>
</reference>
<name>D6Y1F3_BACIE</name>
<keyword evidence="2" id="KW-1185">Reference proteome</keyword>
<dbReference type="KEGG" id="bse:Bsel_3258"/>